<accession>A0A0J8RE64</accession>
<gene>
    <name evidence="1" type="ORF">CIHG_00659</name>
</gene>
<dbReference type="EMBL" id="DS016982">
    <property type="protein sequence ID" value="KMU82876.1"/>
    <property type="molecule type" value="Genomic_DNA"/>
</dbReference>
<protein>
    <submittedName>
        <fullName evidence="1">Uncharacterized protein</fullName>
    </submittedName>
</protein>
<reference evidence="2" key="1">
    <citation type="journal article" date="2010" name="Genome Res.">
        <title>Population genomic sequencing of Coccidioides fungi reveals recent hybridization and transposon control.</title>
        <authorList>
            <person name="Neafsey D.E."/>
            <person name="Barker B.M."/>
            <person name="Sharpton T.J."/>
            <person name="Stajich J.E."/>
            <person name="Park D.J."/>
            <person name="Whiston E."/>
            <person name="Hung C.-Y."/>
            <person name="McMahan C."/>
            <person name="White J."/>
            <person name="Sykes S."/>
            <person name="Heiman D."/>
            <person name="Young S."/>
            <person name="Zeng Q."/>
            <person name="Abouelleil A."/>
            <person name="Aftuck L."/>
            <person name="Bessette D."/>
            <person name="Brown A."/>
            <person name="FitzGerald M."/>
            <person name="Lui A."/>
            <person name="Macdonald J.P."/>
            <person name="Priest M."/>
            <person name="Orbach M.J."/>
            <person name="Galgiani J.N."/>
            <person name="Kirkland T.N."/>
            <person name="Cole G.T."/>
            <person name="Birren B.W."/>
            <person name="Henn M.R."/>
            <person name="Taylor J.W."/>
            <person name="Rounsley S.D."/>
        </authorList>
    </citation>
    <scope>NUCLEOTIDE SEQUENCE [LARGE SCALE GENOMIC DNA]</scope>
    <source>
        <strain evidence="2">H538.4</strain>
    </source>
</reference>
<dbReference type="Proteomes" id="UP000054563">
    <property type="component" value="Unassembled WGS sequence"/>
</dbReference>
<name>A0A0J8RE64_COCIT</name>
<dbReference type="AlphaFoldDB" id="A0A0J8RE64"/>
<proteinExistence type="predicted"/>
<evidence type="ECO:0000313" key="1">
    <source>
        <dbReference type="EMBL" id="KMU82876.1"/>
    </source>
</evidence>
<organism evidence="1 2">
    <name type="scientific">Coccidioides immitis H538.4</name>
    <dbReference type="NCBI Taxonomy" id="396776"/>
    <lineage>
        <taxon>Eukaryota</taxon>
        <taxon>Fungi</taxon>
        <taxon>Dikarya</taxon>
        <taxon>Ascomycota</taxon>
        <taxon>Pezizomycotina</taxon>
        <taxon>Eurotiomycetes</taxon>
        <taxon>Eurotiomycetidae</taxon>
        <taxon>Onygenales</taxon>
        <taxon>Onygenaceae</taxon>
        <taxon>Coccidioides</taxon>
    </lineage>
</organism>
<sequence length="99" mass="10659">MGVQYARGSLAKLDLGEWDSPVQPDHGLRDQHPSWFRDRRGIIIAFVSRRTVDRPCVGAVGQGSPRYMAGVGGPAAARAGWAMKQAVTPQWNQVAGTSA</sequence>
<evidence type="ECO:0000313" key="2">
    <source>
        <dbReference type="Proteomes" id="UP000054563"/>
    </source>
</evidence>
<dbReference type="VEuPathDB" id="FungiDB:CIHG_00659"/>